<name>A0A7W6J5F2_9HYPH</name>
<comment type="caution">
    <text evidence="1">The sequence shown here is derived from an EMBL/GenBank/DDBJ whole genome shotgun (WGS) entry which is preliminary data.</text>
</comment>
<protein>
    <recommendedName>
        <fullName evidence="3">Methyltransferase type 12</fullName>
    </recommendedName>
</protein>
<keyword evidence="2" id="KW-1185">Reference proteome</keyword>
<evidence type="ECO:0008006" key="3">
    <source>
        <dbReference type="Google" id="ProtNLM"/>
    </source>
</evidence>
<sequence>MANTLLAHCDWGRDPAKRWMAAAVRTEGVWQITRPELVGDTATLIDRLHDRRKEAGSVLIGFDFPIGLPTAYAKAAELPSFRQALSLLGHGQWADWFKVAGHHSEIGRHRPFYPMRPGGTNRAHLLKGHGLEELVHLLRECERATPDRQAACSLFWTLGGNQVGKGAIAGWQEVIIPNLARIGLWPFDGSLTEVAEMSETIIAETYPGDVYHWIGIKRRAGWSKRRQSDRAGAGPILLDWIAARPVIDAQAVSSAIQTGFDPGPAGEDQFDAMIGLLGMIAVVEGERGEGVPSQSLDILKWEGWILGHQR</sequence>
<organism evidence="1 2">
    <name type="scientific">Gellertiella hungarica</name>
    <dbReference type="NCBI Taxonomy" id="1572859"/>
    <lineage>
        <taxon>Bacteria</taxon>
        <taxon>Pseudomonadati</taxon>
        <taxon>Pseudomonadota</taxon>
        <taxon>Alphaproteobacteria</taxon>
        <taxon>Hyphomicrobiales</taxon>
        <taxon>Rhizobiaceae</taxon>
        <taxon>Gellertiella</taxon>
    </lineage>
</organism>
<evidence type="ECO:0000313" key="1">
    <source>
        <dbReference type="EMBL" id="MBB4064251.1"/>
    </source>
</evidence>
<accession>A0A7W6J5F2</accession>
<dbReference type="EMBL" id="JACIEZ010000002">
    <property type="protein sequence ID" value="MBB4064251.1"/>
    <property type="molecule type" value="Genomic_DNA"/>
</dbReference>
<dbReference type="AlphaFoldDB" id="A0A7W6J5F2"/>
<dbReference type="Proteomes" id="UP000528286">
    <property type="component" value="Unassembled WGS sequence"/>
</dbReference>
<dbReference type="RefSeq" id="WP_183365486.1">
    <property type="nucleotide sequence ID" value="NZ_JACIEZ010000002.1"/>
</dbReference>
<gene>
    <name evidence="1" type="ORF">GGR23_001428</name>
</gene>
<evidence type="ECO:0000313" key="2">
    <source>
        <dbReference type="Proteomes" id="UP000528286"/>
    </source>
</evidence>
<proteinExistence type="predicted"/>
<reference evidence="1 2" key="1">
    <citation type="submission" date="2020-08" db="EMBL/GenBank/DDBJ databases">
        <title>Genomic Encyclopedia of Type Strains, Phase IV (KMG-IV): sequencing the most valuable type-strain genomes for metagenomic binning, comparative biology and taxonomic classification.</title>
        <authorList>
            <person name="Goeker M."/>
        </authorList>
    </citation>
    <scope>NUCLEOTIDE SEQUENCE [LARGE SCALE GENOMIC DNA]</scope>
    <source>
        <strain evidence="1 2">DSM 29853</strain>
    </source>
</reference>